<keyword evidence="2" id="KW-0614">Plasmid</keyword>
<organism evidence="2 3">
    <name type="scientific">Aeromonas caviae</name>
    <name type="common">Aeromonas punctata</name>
    <dbReference type="NCBI Taxonomy" id="648"/>
    <lineage>
        <taxon>Bacteria</taxon>
        <taxon>Pseudomonadati</taxon>
        <taxon>Pseudomonadota</taxon>
        <taxon>Gammaproteobacteria</taxon>
        <taxon>Aeromonadales</taxon>
        <taxon>Aeromonadaceae</taxon>
        <taxon>Aeromonas</taxon>
    </lineage>
</organism>
<protein>
    <submittedName>
        <fullName evidence="2">YebG family protein</fullName>
    </submittedName>
</protein>
<name>A0AAJ6CR03_AERCA</name>
<dbReference type="Proteomes" id="UP001218423">
    <property type="component" value="Plasmid pAC1520"/>
</dbReference>
<dbReference type="RefSeq" id="WP_128341348.1">
    <property type="nucleotide sequence ID" value="NZ_CAWOMG010000111.1"/>
</dbReference>
<geneLocation type="plasmid" evidence="2 3">
    <name>pAC1520</name>
</geneLocation>
<feature type="region of interest" description="Disordered" evidence="1">
    <location>
        <begin position="74"/>
        <end position="106"/>
    </location>
</feature>
<dbReference type="AlphaFoldDB" id="A0AAJ6CR03"/>
<evidence type="ECO:0000256" key="1">
    <source>
        <dbReference type="SAM" id="MobiDB-lite"/>
    </source>
</evidence>
<accession>A0AAJ6CR03</accession>
<dbReference type="InterPro" id="IPR009813">
    <property type="entry name" value="Uncharacterised_YebG"/>
</dbReference>
<dbReference type="Pfam" id="PF07130">
    <property type="entry name" value="YebG"/>
    <property type="match status" value="1"/>
</dbReference>
<evidence type="ECO:0000313" key="3">
    <source>
        <dbReference type="Proteomes" id="UP001218423"/>
    </source>
</evidence>
<evidence type="ECO:0000313" key="2">
    <source>
        <dbReference type="EMBL" id="WFG00179.1"/>
    </source>
</evidence>
<gene>
    <name evidence="2" type="ORF">P5S46_22040</name>
</gene>
<sequence>MIVTKYVVVDSKGNEVATFTNAQEANAYDQKLTAMESILPILSSIPELSALDEKSQENIALALVDRKDELLKVLESSGKKPRKQREPRKQQPASPPQAPESTDADK</sequence>
<reference evidence="2" key="1">
    <citation type="submission" date="2023-03" db="EMBL/GenBank/DDBJ databases">
        <title>Aeromonas caviae strain AC1520.</title>
        <authorList>
            <person name="Xie T."/>
            <person name="Zhang Q."/>
            <person name="Deng J."/>
            <person name="Li X."/>
        </authorList>
    </citation>
    <scope>NUCLEOTIDE SEQUENCE</scope>
    <source>
        <strain evidence="2">AC1520</strain>
        <plasmid evidence="2">pAC1520</plasmid>
    </source>
</reference>
<proteinExistence type="predicted"/>
<dbReference type="EMBL" id="CP120943">
    <property type="protein sequence ID" value="WFG00179.1"/>
    <property type="molecule type" value="Genomic_DNA"/>
</dbReference>